<evidence type="ECO:0000259" key="4">
    <source>
        <dbReference type="PROSITE" id="PS51304"/>
    </source>
</evidence>
<dbReference type="PROSITE" id="PS51304">
    <property type="entry name" value="GALECTIN"/>
    <property type="match status" value="2"/>
</dbReference>
<dbReference type="InterPro" id="IPR044156">
    <property type="entry name" value="Galectin-like"/>
</dbReference>
<dbReference type="Proteomes" id="UP000492821">
    <property type="component" value="Unassembled WGS sequence"/>
</dbReference>
<dbReference type="SMART" id="SM00908">
    <property type="entry name" value="Gal-bind_lectin"/>
    <property type="match status" value="2"/>
</dbReference>
<keyword evidence="5" id="KW-1185">Reference proteome</keyword>
<evidence type="ECO:0000256" key="3">
    <source>
        <dbReference type="SAM" id="SignalP"/>
    </source>
</evidence>
<dbReference type="InterPro" id="IPR001079">
    <property type="entry name" value="Galectin_CRD"/>
</dbReference>
<dbReference type="AlphaFoldDB" id="A0A7E4W665"/>
<dbReference type="InterPro" id="IPR013320">
    <property type="entry name" value="ConA-like_dom_sf"/>
</dbReference>
<feature type="domain" description="Galectin" evidence="4">
    <location>
        <begin position="221"/>
        <end position="354"/>
    </location>
</feature>
<dbReference type="Gene3D" id="2.60.120.200">
    <property type="match status" value="2"/>
</dbReference>
<dbReference type="CDD" id="cd00070">
    <property type="entry name" value="GLECT"/>
    <property type="match status" value="2"/>
</dbReference>
<reference evidence="6" key="2">
    <citation type="submission" date="2020-10" db="UniProtKB">
        <authorList>
            <consortium name="WormBaseParasite"/>
        </authorList>
    </citation>
    <scope>IDENTIFICATION</scope>
</reference>
<proteinExistence type="predicted"/>
<dbReference type="SUPFAM" id="SSF49899">
    <property type="entry name" value="Concanavalin A-like lectins/glucanases"/>
    <property type="match status" value="2"/>
</dbReference>
<organism evidence="5 6">
    <name type="scientific">Panagrellus redivivus</name>
    <name type="common">Microworm</name>
    <dbReference type="NCBI Taxonomy" id="6233"/>
    <lineage>
        <taxon>Eukaryota</taxon>
        <taxon>Metazoa</taxon>
        <taxon>Ecdysozoa</taxon>
        <taxon>Nematoda</taxon>
        <taxon>Chromadorea</taxon>
        <taxon>Rhabditida</taxon>
        <taxon>Tylenchina</taxon>
        <taxon>Panagrolaimomorpha</taxon>
        <taxon>Panagrolaimoidea</taxon>
        <taxon>Panagrolaimidae</taxon>
        <taxon>Panagrellus</taxon>
    </lineage>
</organism>
<feature type="domain" description="Galectin" evidence="4">
    <location>
        <begin position="81"/>
        <end position="214"/>
    </location>
</feature>
<sequence length="358" mass="39930">MFPTSTAMNKFLAPILVIGALQLVAISPVAGNEGDYPLIKTTACPGAAYTYGRLGFTYVRDEFTPFVPQRTYVAKTNVFPYVYRLREEFIIGQAITVRGIIPENTESLSISLLSKTPVYDLEVGETVFHISIRMANETVGFTSIKDGKWEPERTKSISLRYDEEFEVVIRALHDCFEVIINGIVSSPFTYSKPLHIIDTVSIQGNAKVTELRIGGHDHMSFKNASKIDLPGGHWKRNERIIIDGYTKVDAFEINLLDAKGLRAFQIIAHLDDGYVARNSETSSNVWGGEEFAGGMPFSKAQDFAIDLTNKACGIEMYVNRKYFTTFDHRIDNPEVGYKAVSFSSTVTIEGLEICTKSL</sequence>
<evidence type="ECO:0000313" key="6">
    <source>
        <dbReference type="WBParaSite" id="Pan_g7045.t1"/>
    </source>
</evidence>
<dbReference type="GO" id="GO:0016936">
    <property type="term" value="F:galactoside binding"/>
    <property type="evidence" value="ECO:0007669"/>
    <property type="project" value="TreeGrafter"/>
</dbReference>
<protein>
    <recommendedName>
        <fullName evidence="2">Galectin</fullName>
    </recommendedName>
</protein>
<keyword evidence="1 2" id="KW-0430">Lectin</keyword>
<reference evidence="5" key="1">
    <citation type="journal article" date="2013" name="Genetics">
        <title>The draft genome and transcriptome of Panagrellus redivivus are shaped by the harsh demands of a free-living lifestyle.</title>
        <authorList>
            <person name="Srinivasan J."/>
            <person name="Dillman A.R."/>
            <person name="Macchietto M.G."/>
            <person name="Heikkinen L."/>
            <person name="Lakso M."/>
            <person name="Fracchia K.M."/>
            <person name="Antoshechkin I."/>
            <person name="Mortazavi A."/>
            <person name="Wong G."/>
            <person name="Sternberg P.W."/>
        </authorList>
    </citation>
    <scope>NUCLEOTIDE SEQUENCE [LARGE SCALE GENOMIC DNA]</scope>
    <source>
        <strain evidence="5">MT8872</strain>
    </source>
</reference>
<evidence type="ECO:0000256" key="2">
    <source>
        <dbReference type="RuleBase" id="RU102079"/>
    </source>
</evidence>
<dbReference type="Pfam" id="PF00337">
    <property type="entry name" value="Gal-bind_lectin"/>
    <property type="match status" value="2"/>
</dbReference>
<dbReference type="PANTHER" id="PTHR11346">
    <property type="entry name" value="GALECTIN"/>
    <property type="match status" value="1"/>
</dbReference>
<dbReference type="WBParaSite" id="Pan_g7045.t1">
    <property type="protein sequence ID" value="Pan_g7045.t1"/>
    <property type="gene ID" value="Pan_g7045"/>
</dbReference>
<dbReference type="PANTHER" id="PTHR11346:SF176">
    <property type="entry name" value="32 KDA BETA-GALACTOSIDE-BINDING LECTIN LEC-3"/>
    <property type="match status" value="1"/>
</dbReference>
<evidence type="ECO:0000313" key="5">
    <source>
        <dbReference type="Proteomes" id="UP000492821"/>
    </source>
</evidence>
<dbReference type="SMART" id="SM00276">
    <property type="entry name" value="GLECT"/>
    <property type="match status" value="2"/>
</dbReference>
<feature type="signal peptide" evidence="3">
    <location>
        <begin position="1"/>
        <end position="31"/>
    </location>
</feature>
<feature type="chain" id="PRO_5028941645" description="Galectin" evidence="3">
    <location>
        <begin position="32"/>
        <end position="358"/>
    </location>
</feature>
<dbReference type="GO" id="GO:0030246">
    <property type="term" value="F:carbohydrate binding"/>
    <property type="evidence" value="ECO:0007669"/>
    <property type="project" value="UniProtKB-UniRule"/>
</dbReference>
<name>A0A7E4W665_PANRE</name>
<keyword evidence="3" id="KW-0732">Signal</keyword>
<evidence type="ECO:0000256" key="1">
    <source>
        <dbReference type="ARBA" id="ARBA00022734"/>
    </source>
</evidence>
<accession>A0A7E4W665</accession>